<proteinExistence type="predicted"/>
<dbReference type="Proteomes" id="UP000799440">
    <property type="component" value="Unassembled WGS sequence"/>
</dbReference>
<evidence type="ECO:0000313" key="2">
    <source>
        <dbReference type="EMBL" id="KAF2746573.1"/>
    </source>
</evidence>
<accession>A0A6A6V919</accession>
<gene>
    <name evidence="2" type="ORF">M011DRAFT_459327</name>
</gene>
<evidence type="ECO:0000256" key="1">
    <source>
        <dbReference type="SAM" id="SignalP"/>
    </source>
</evidence>
<keyword evidence="3" id="KW-1185">Reference proteome</keyword>
<protein>
    <submittedName>
        <fullName evidence="2">Uncharacterized protein</fullName>
    </submittedName>
</protein>
<keyword evidence="1" id="KW-0732">Signal</keyword>
<name>A0A6A6V919_9PLEO</name>
<evidence type="ECO:0000313" key="3">
    <source>
        <dbReference type="Proteomes" id="UP000799440"/>
    </source>
</evidence>
<reference evidence="2" key="1">
    <citation type="journal article" date="2020" name="Stud. Mycol.">
        <title>101 Dothideomycetes genomes: a test case for predicting lifestyles and emergence of pathogens.</title>
        <authorList>
            <person name="Haridas S."/>
            <person name="Albert R."/>
            <person name="Binder M."/>
            <person name="Bloem J."/>
            <person name="Labutti K."/>
            <person name="Salamov A."/>
            <person name="Andreopoulos B."/>
            <person name="Baker S."/>
            <person name="Barry K."/>
            <person name="Bills G."/>
            <person name="Bluhm B."/>
            <person name="Cannon C."/>
            <person name="Castanera R."/>
            <person name="Culley D."/>
            <person name="Daum C."/>
            <person name="Ezra D."/>
            <person name="Gonzalez J."/>
            <person name="Henrissat B."/>
            <person name="Kuo A."/>
            <person name="Liang C."/>
            <person name="Lipzen A."/>
            <person name="Lutzoni F."/>
            <person name="Magnuson J."/>
            <person name="Mondo S."/>
            <person name="Nolan M."/>
            <person name="Ohm R."/>
            <person name="Pangilinan J."/>
            <person name="Park H.-J."/>
            <person name="Ramirez L."/>
            <person name="Alfaro M."/>
            <person name="Sun H."/>
            <person name="Tritt A."/>
            <person name="Yoshinaga Y."/>
            <person name="Zwiers L.-H."/>
            <person name="Turgeon B."/>
            <person name="Goodwin S."/>
            <person name="Spatafora J."/>
            <person name="Crous P."/>
            <person name="Grigoriev I."/>
        </authorList>
    </citation>
    <scope>NUCLEOTIDE SEQUENCE</scope>
    <source>
        <strain evidence="2">CBS 119925</strain>
    </source>
</reference>
<sequence length="202" mass="22100">MHLLTSVAFTFVALAGASVARDRRQVEPPEPKLANSDQQYGVLKVCKEFNFNDCIGIDVTHNVGQCQKLPMGAGDDIRAAMPPTALPFGMPLIAPGTPLIAMPLMGAGFKCALYKNVASCEKGPGGLNTGIDFLPVWQELNDIEFPYCCSNDPGYKKTEESRAKYWYGEAAYWKCEAKERGELASNGFPYCWTQSCEIATAR</sequence>
<dbReference type="AlphaFoldDB" id="A0A6A6V919"/>
<feature type="chain" id="PRO_5025591272" evidence="1">
    <location>
        <begin position="21"/>
        <end position="202"/>
    </location>
</feature>
<feature type="signal peptide" evidence="1">
    <location>
        <begin position="1"/>
        <end position="20"/>
    </location>
</feature>
<dbReference type="EMBL" id="MU006577">
    <property type="protein sequence ID" value="KAF2746573.1"/>
    <property type="molecule type" value="Genomic_DNA"/>
</dbReference>
<organism evidence="2 3">
    <name type="scientific">Sporormia fimetaria CBS 119925</name>
    <dbReference type="NCBI Taxonomy" id="1340428"/>
    <lineage>
        <taxon>Eukaryota</taxon>
        <taxon>Fungi</taxon>
        <taxon>Dikarya</taxon>
        <taxon>Ascomycota</taxon>
        <taxon>Pezizomycotina</taxon>
        <taxon>Dothideomycetes</taxon>
        <taxon>Pleosporomycetidae</taxon>
        <taxon>Pleosporales</taxon>
        <taxon>Sporormiaceae</taxon>
        <taxon>Sporormia</taxon>
    </lineage>
</organism>